<keyword evidence="1" id="KW-1133">Transmembrane helix</keyword>
<gene>
    <name evidence="2" type="ORF">ACFOOG_10390</name>
</gene>
<proteinExistence type="predicted"/>
<organism evidence="2 3">
    <name type="scientific">Saccharospirillum mangrovi</name>
    <dbReference type="NCBI Taxonomy" id="2161747"/>
    <lineage>
        <taxon>Bacteria</taxon>
        <taxon>Pseudomonadati</taxon>
        <taxon>Pseudomonadota</taxon>
        <taxon>Gammaproteobacteria</taxon>
        <taxon>Oceanospirillales</taxon>
        <taxon>Saccharospirillaceae</taxon>
        <taxon>Saccharospirillum</taxon>
    </lineage>
</organism>
<evidence type="ECO:0000313" key="2">
    <source>
        <dbReference type="EMBL" id="MFC3853239.1"/>
    </source>
</evidence>
<comment type="caution">
    <text evidence="2">The sequence shown here is derived from an EMBL/GenBank/DDBJ whole genome shotgun (WGS) entry which is preliminary data.</text>
</comment>
<dbReference type="Proteomes" id="UP001595617">
    <property type="component" value="Unassembled WGS sequence"/>
</dbReference>
<name>A0ABV7ZYA1_9GAMM</name>
<keyword evidence="1" id="KW-0812">Transmembrane</keyword>
<feature type="transmembrane region" description="Helical" evidence="1">
    <location>
        <begin position="6"/>
        <end position="25"/>
    </location>
</feature>
<accession>A0ABV7ZYA1</accession>
<sequence>MDLVLKIFQIGFYVTASIIAVLTFVKAKNGLLNSVNTEYQKKVMERLSDLSDEIWEEFDFSSANHWSKNKALDEVLERIHEYAIENKHEILTGKAGFPGVPLPQKQLEMMASLERIKSDPFIPSKIRGKLVDILERRISSTFEAYHTVVKDYQDDLAKGKGWDSFELNKSLLSNKVLGVMINNGVGIEDLQAAAHEVRLEIQRYYESFNPIKN</sequence>
<evidence type="ECO:0000256" key="1">
    <source>
        <dbReference type="SAM" id="Phobius"/>
    </source>
</evidence>
<keyword evidence="1" id="KW-0472">Membrane</keyword>
<protein>
    <submittedName>
        <fullName evidence="2">Uncharacterized protein</fullName>
    </submittedName>
</protein>
<evidence type="ECO:0000313" key="3">
    <source>
        <dbReference type="Proteomes" id="UP001595617"/>
    </source>
</evidence>
<dbReference type="EMBL" id="JBHRYR010000003">
    <property type="protein sequence ID" value="MFC3853239.1"/>
    <property type="molecule type" value="Genomic_DNA"/>
</dbReference>
<reference evidence="3" key="1">
    <citation type="journal article" date="2019" name="Int. J. Syst. Evol. Microbiol.">
        <title>The Global Catalogue of Microorganisms (GCM) 10K type strain sequencing project: providing services to taxonomists for standard genome sequencing and annotation.</title>
        <authorList>
            <consortium name="The Broad Institute Genomics Platform"/>
            <consortium name="The Broad Institute Genome Sequencing Center for Infectious Disease"/>
            <person name="Wu L."/>
            <person name="Ma J."/>
        </authorList>
    </citation>
    <scope>NUCLEOTIDE SEQUENCE [LARGE SCALE GENOMIC DNA]</scope>
    <source>
        <strain evidence="3">IBRC 10765</strain>
    </source>
</reference>
<keyword evidence="3" id="KW-1185">Reference proteome</keyword>
<dbReference type="RefSeq" id="WP_380696207.1">
    <property type="nucleotide sequence ID" value="NZ_JBHRYR010000003.1"/>
</dbReference>